<evidence type="ECO:0000256" key="3">
    <source>
        <dbReference type="ARBA" id="ARBA00023002"/>
    </source>
</evidence>
<organism evidence="6">
    <name type="scientific">Dissoconium aciculare CBS 342.82</name>
    <dbReference type="NCBI Taxonomy" id="1314786"/>
    <lineage>
        <taxon>Eukaryota</taxon>
        <taxon>Fungi</taxon>
        <taxon>Dikarya</taxon>
        <taxon>Ascomycota</taxon>
        <taxon>Pezizomycotina</taxon>
        <taxon>Dothideomycetes</taxon>
        <taxon>Dothideomycetidae</taxon>
        <taxon>Mycosphaerellales</taxon>
        <taxon>Dissoconiaceae</taxon>
        <taxon>Dissoconium</taxon>
    </lineage>
</organism>
<dbReference type="SMART" id="SM00829">
    <property type="entry name" value="PKS_ER"/>
    <property type="match status" value="1"/>
</dbReference>
<evidence type="ECO:0000256" key="1">
    <source>
        <dbReference type="ARBA" id="ARBA00008072"/>
    </source>
</evidence>
<dbReference type="InterPro" id="IPR013154">
    <property type="entry name" value="ADH-like_N"/>
</dbReference>
<dbReference type="InterPro" id="IPR036291">
    <property type="entry name" value="NAD(P)-bd_dom_sf"/>
</dbReference>
<dbReference type="Proteomes" id="UP000504637">
    <property type="component" value="Unplaced"/>
</dbReference>
<keyword evidence="5" id="KW-1185">Reference proteome</keyword>
<comment type="subunit">
    <text evidence="2">Monomer.</text>
</comment>
<dbReference type="OrthoDB" id="10257049at2759"/>
<reference evidence="6" key="2">
    <citation type="submission" date="2020-04" db="EMBL/GenBank/DDBJ databases">
        <authorList>
            <consortium name="NCBI Genome Project"/>
        </authorList>
    </citation>
    <scope>NUCLEOTIDE SEQUENCE</scope>
    <source>
        <strain evidence="6">CBS 342.82</strain>
    </source>
</reference>
<dbReference type="PANTHER" id="PTHR45348:SF7">
    <property type="entry name" value="ZINC BINDING OXIDOREDUCTASE, PUTATIVE-RELATED"/>
    <property type="match status" value="1"/>
</dbReference>
<gene>
    <name evidence="6" type="ORF">K489DRAFT_384012</name>
</gene>
<accession>A0A6J3LWU7</accession>
<proteinExistence type="inferred from homology"/>
<evidence type="ECO:0000256" key="2">
    <source>
        <dbReference type="ARBA" id="ARBA00011245"/>
    </source>
</evidence>
<evidence type="ECO:0000259" key="4">
    <source>
        <dbReference type="SMART" id="SM00829"/>
    </source>
</evidence>
<dbReference type="InterPro" id="IPR013149">
    <property type="entry name" value="ADH-like_C"/>
</dbReference>
<name>A0A6J3LWU7_9PEZI</name>
<reference evidence="6" key="1">
    <citation type="submission" date="2020-01" db="EMBL/GenBank/DDBJ databases">
        <authorList>
            <consortium name="DOE Joint Genome Institute"/>
            <person name="Haridas S."/>
            <person name="Albert R."/>
            <person name="Binder M."/>
            <person name="Bloem J."/>
            <person name="Labutti K."/>
            <person name="Salamov A."/>
            <person name="Andreopoulos B."/>
            <person name="Baker S.E."/>
            <person name="Barry K."/>
            <person name="Bills G."/>
            <person name="Bluhm B.H."/>
            <person name="Cannon C."/>
            <person name="Castanera R."/>
            <person name="Culley D.E."/>
            <person name="Daum C."/>
            <person name="Ezra D."/>
            <person name="Gonzalez J.B."/>
            <person name="Henrissat B."/>
            <person name="Kuo A."/>
            <person name="Liang C."/>
            <person name="Lipzen A."/>
            <person name="Lutzoni F."/>
            <person name="Magnuson J."/>
            <person name="Mondo S."/>
            <person name="Nolan M."/>
            <person name="Ohm R."/>
            <person name="Pangilinan J."/>
            <person name="Park H.-J."/>
            <person name="Ramirez L."/>
            <person name="Alfaro M."/>
            <person name="Sun H."/>
            <person name="Tritt A."/>
            <person name="Yoshinaga Y."/>
            <person name="Zwiers L.-H."/>
            <person name="Turgeon B.G."/>
            <person name="Goodwin S.B."/>
            <person name="Spatafora J.W."/>
            <person name="Crous P.W."/>
            <person name="Grigoriev I.V."/>
        </authorList>
    </citation>
    <scope>NUCLEOTIDE SEQUENCE</scope>
    <source>
        <strain evidence="6">CBS 342.82</strain>
    </source>
</reference>
<dbReference type="InterPro" id="IPR011032">
    <property type="entry name" value="GroES-like_sf"/>
</dbReference>
<comment type="similarity">
    <text evidence="1">Belongs to the zinc-containing alcohol dehydrogenase family.</text>
</comment>
<dbReference type="SUPFAM" id="SSF51735">
    <property type="entry name" value="NAD(P)-binding Rossmann-fold domains"/>
    <property type="match status" value="1"/>
</dbReference>
<dbReference type="PANTHER" id="PTHR45348">
    <property type="entry name" value="HYPOTHETICAL OXIDOREDUCTASE (EUROFUNG)"/>
    <property type="match status" value="1"/>
</dbReference>
<evidence type="ECO:0000313" key="6">
    <source>
        <dbReference type="RefSeq" id="XP_033456148.1"/>
    </source>
</evidence>
<dbReference type="Pfam" id="PF08240">
    <property type="entry name" value="ADH_N"/>
    <property type="match status" value="1"/>
</dbReference>
<dbReference type="RefSeq" id="XP_033456148.1">
    <property type="nucleotide sequence ID" value="XM_033605754.1"/>
</dbReference>
<protein>
    <submittedName>
        <fullName evidence="6">GroES-like protein</fullName>
    </submittedName>
</protein>
<dbReference type="Gene3D" id="3.40.50.720">
    <property type="entry name" value="NAD(P)-binding Rossmann-like Domain"/>
    <property type="match status" value="1"/>
</dbReference>
<feature type="domain" description="Enoyl reductase (ER)" evidence="4">
    <location>
        <begin position="11"/>
        <end position="366"/>
    </location>
</feature>
<dbReference type="InterPro" id="IPR047122">
    <property type="entry name" value="Trans-enoyl_RdTase-like"/>
</dbReference>
<dbReference type="AlphaFoldDB" id="A0A6J3LWU7"/>
<dbReference type="Pfam" id="PF00107">
    <property type="entry name" value="ADH_zinc_N"/>
    <property type="match status" value="1"/>
</dbReference>
<evidence type="ECO:0000313" key="5">
    <source>
        <dbReference type="Proteomes" id="UP000504637"/>
    </source>
</evidence>
<dbReference type="InterPro" id="IPR020843">
    <property type="entry name" value="ER"/>
</dbReference>
<reference evidence="6" key="3">
    <citation type="submission" date="2025-08" db="UniProtKB">
        <authorList>
            <consortium name="RefSeq"/>
        </authorList>
    </citation>
    <scope>IDENTIFICATION</scope>
    <source>
        <strain evidence="6">CBS 342.82</strain>
    </source>
</reference>
<dbReference type="SUPFAM" id="SSF50129">
    <property type="entry name" value="GroES-like"/>
    <property type="match status" value="1"/>
</dbReference>
<sequence>MIRQNTALVIQNTQNYAVKRHASFPVPSEQELLIQVLYSGINPADVKHEDLGIDTTTLGYDFCGQVMGGHDVEMVNMQFKEGDIVAGYTPTGIGRPSKFGSHQDYLVCPVDMMFKVPDNVPRSHAACLTVTTMTAADIVFNLFGLHLSDENKLLSHADAILIWGAAGGVGSATVQFAKIAGFKHILAVASIARHHELKLLGATACFEYKQPDAVDKIRTHAKKHNFKISYGVDAVGTIGQNNSADMVRRSCHADAQLVSTVLRSQKTFKLPFAMKNRDIQLKVHAFVTPRYMKWLQPWVPKIKVSLSRNEGDHQKAWQALMYAVGHYGQDFHRMSSVQECSRDAEQALDKVKAVAAGTGGSGKWVVPHPFA</sequence>
<dbReference type="Gene3D" id="3.90.180.10">
    <property type="entry name" value="Medium-chain alcohol dehydrogenases, catalytic domain"/>
    <property type="match status" value="1"/>
</dbReference>
<dbReference type="GeneID" id="54363554"/>
<keyword evidence="3" id="KW-0560">Oxidoreductase</keyword>
<dbReference type="GO" id="GO:0016651">
    <property type="term" value="F:oxidoreductase activity, acting on NAD(P)H"/>
    <property type="evidence" value="ECO:0007669"/>
    <property type="project" value="InterPro"/>
</dbReference>